<evidence type="ECO:0000256" key="1">
    <source>
        <dbReference type="SAM" id="MobiDB-lite"/>
    </source>
</evidence>
<name>A0A543AY72_9ACTN</name>
<dbReference type="AlphaFoldDB" id="A0A543AY72"/>
<feature type="domain" description="DUF397" evidence="2">
    <location>
        <begin position="18"/>
        <end position="75"/>
    </location>
</feature>
<reference evidence="3 4" key="1">
    <citation type="submission" date="2019-06" db="EMBL/GenBank/DDBJ databases">
        <title>Sequencing the genomes of 1000 actinobacteria strains.</title>
        <authorList>
            <person name="Klenk H.-P."/>
        </authorList>
    </citation>
    <scope>NUCLEOTIDE SEQUENCE [LARGE SCALE GENOMIC DNA]</scope>
    <source>
        <strain evidence="3 4">DSM 45928</strain>
    </source>
</reference>
<protein>
    <submittedName>
        <fullName evidence="3">Uncharacterized protein DUF397</fullName>
    </submittedName>
</protein>
<sequence>MNASKTSPVARHSAAEFSWRRSSRSGGGSNGANCLEAAALSPTSVAIRDSKDTVGDYPILSIPTYDWTGLVTTIKSWRCPAR</sequence>
<accession>A0A543AY72</accession>
<organism evidence="3 4">
    <name type="scientific">Stackebrandtia endophytica</name>
    <dbReference type="NCBI Taxonomy" id="1496996"/>
    <lineage>
        <taxon>Bacteria</taxon>
        <taxon>Bacillati</taxon>
        <taxon>Actinomycetota</taxon>
        <taxon>Actinomycetes</taxon>
        <taxon>Glycomycetales</taxon>
        <taxon>Glycomycetaceae</taxon>
        <taxon>Stackebrandtia</taxon>
    </lineage>
</organism>
<dbReference type="EMBL" id="VFOW01000001">
    <property type="protein sequence ID" value="TQL77524.1"/>
    <property type="molecule type" value="Genomic_DNA"/>
</dbReference>
<gene>
    <name evidence="3" type="ORF">FB566_3083</name>
</gene>
<proteinExistence type="predicted"/>
<comment type="caution">
    <text evidence="3">The sequence shown here is derived from an EMBL/GenBank/DDBJ whole genome shotgun (WGS) entry which is preliminary data.</text>
</comment>
<dbReference type="InterPro" id="IPR007278">
    <property type="entry name" value="DUF397"/>
</dbReference>
<dbReference type="Proteomes" id="UP000317043">
    <property type="component" value="Unassembled WGS sequence"/>
</dbReference>
<evidence type="ECO:0000313" key="4">
    <source>
        <dbReference type="Proteomes" id="UP000317043"/>
    </source>
</evidence>
<dbReference type="RefSeq" id="WP_211347705.1">
    <property type="nucleotide sequence ID" value="NZ_JBHTGS010000001.1"/>
</dbReference>
<evidence type="ECO:0000313" key="3">
    <source>
        <dbReference type="EMBL" id="TQL77524.1"/>
    </source>
</evidence>
<feature type="region of interest" description="Disordered" evidence="1">
    <location>
        <begin position="1"/>
        <end position="32"/>
    </location>
</feature>
<dbReference type="Pfam" id="PF04149">
    <property type="entry name" value="DUF397"/>
    <property type="match status" value="1"/>
</dbReference>
<keyword evidence="4" id="KW-1185">Reference proteome</keyword>
<evidence type="ECO:0000259" key="2">
    <source>
        <dbReference type="Pfam" id="PF04149"/>
    </source>
</evidence>
<dbReference type="InParanoid" id="A0A543AY72"/>